<dbReference type="OrthoDB" id="5835135at2759"/>
<dbReference type="Proteomes" id="UP000298663">
    <property type="component" value="Unassembled WGS sequence"/>
</dbReference>
<comment type="caution">
    <text evidence="1">The sequence shown here is derived from an EMBL/GenBank/DDBJ whole genome shotgun (WGS) entry which is preliminary data.</text>
</comment>
<dbReference type="AlphaFoldDB" id="A0A4V6A2N6"/>
<reference evidence="1 2" key="1">
    <citation type="journal article" date="2015" name="Genome Biol.">
        <title>Comparative genomics of Steinernema reveals deeply conserved gene regulatory networks.</title>
        <authorList>
            <person name="Dillman A.R."/>
            <person name="Macchietto M."/>
            <person name="Porter C.F."/>
            <person name="Rogers A."/>
            <person name="Williams B."/>
            <person name="Antoshechkin I."/>
            <person name="Lee M.M."/>
            <person name="Goodwin Z."/>
            <person name="Lu X."/>
            <person name="Lewis E.E."/>
            <person name="Goodrich-Blair H."/>
            <person name="Stock S.P."/>
            <person name="Adams B.J."/>
            <person name="Sternberg P.W."/>
            <person name="Mortazavi A."/>
        </authorList>
    </citation>
    <scope>NUCLEOTIDE SEQUENCE [LARGE SCALE GENOMIC DNA]</scope>
    <source>
        <strain evidence="1 2">ALL</strain>
    </source>
</reference>
<protein>
    <submittedName>
        <fullName evidence="1">Uncharacterized protein</fullName>
    </submittedName>
</protein>
<evidence type="ECO:0000313" key="1">
    <source>
        <dbReference type="EMBL" id="TKR79845.1"/>
    </source>
</evidence>
<dbReference type="EMBL" id="AZBU02000004">
    <property type="protein sequence ID" value="TKR79845.1"/>
    <property type="molecule type" value="Genomic_DNA"/>
</dbReference>
<gene>
    <name evidence="1" type="ORF">L596_014005</name>
</gene>
<keyword evidence="2" id="KW-1185">Reference proteome</keyword>
<accession>A0A4V6A2N6</accession>
<proteinExistence type="predicted"/>
<evidence type="ECO:0000313" key="2">
    <source>
        <dbReference type="Proteomes" id="UP000298663"/>
    </source>
</evidence>
<reference evidence="1 2" key="2">
    <citation type="journal article" date="2019" name="G3 (Bethesda)">
        <title>Hybrid Assembly of the Genome of the Entomopathogenic Nematode Steinernema carpocapsae Identifies the X-Chromosome.</title>
        <authorList>
            <person name="Serra L."/>
            <person name="Macchietto M."/>
            <person name="Macias-Munoz A."/>
            <person name="McGill C.J."/>
            <person name="Rodriguez I.M."/>
            <person name="Rodriguez B."/>
            <person name="Murad R."/>
            <person name="Mortazavi A."/>
        </authorList>
    </citation>
    <scope>NUCLEOTIDE SEQUENCE [LARGE SCALE GENOMIC DNA]</scope>
    <source>
        <strain evidence="1 2">ALL</strain>
    </source>
</reference>
<organism evidence="1 2">
    <name type="scientific">Steinernema carpocapsae</name>
    <name type="common">Entomopathogenic nematode</name>
    <dbReference type="NCBI Taxonomy" id="34508"/>
    <lineage>
        <taxon>Eukaryota</taxon>
        <taxon>Metazoa</taxon>
        <taxon>Ecdysozoa</taxon>
        <taxon>Nematoda</taxon>
        <taxon>Chromadorea</taxon>
        <taxon>Rhabditida</taxon>
        <taxon>Tylenchina</taxon>
        <taxon>Panagrolaimomorpha</taxon>
        <taxon>Strongyloidoidea</taxon>
        <taxon>Steinernematidae</taxon>
        <taxon>Steinernema</taxon>
    </lineage>
</organism>
<name>A0A4V6A2N6_STECR</name>
<sequence length="127" mass="14155">MENDIQSAVLRATQAVGMYGGFPRPVPSGYTPFEAFIVTNSSDTTNRKPGTYFGELGAITIQRTVLNQDGGTPVVKESLILGPLDPRQRPTRQYEGAVDERRRPDVHVPLHWIPRPLFGSDHRSLRL</sequence>